<comment type="similarity">
    <text evidence="2">Belongs to the ATP11 family.</text>
</comment>
<reference evidence="6 7" key="1">
    <citation type="journal article" date="2024" name="Insects">
        <title>An Improved Chromosome-Level Genome Assembly of the Firefly Pyrocoelia pectoralis.</title>
        <authorList>
            <person name="Fu X."/>
            <person name="Meyer-Rochow V.B."/>
            <person name="Ballantyne L."/>
            <person name="Zhu X."/>
        </authorList>
    </citation>
    <scope>NUCLEOTIDE SEQUENCE [LARGE SCALE GENOMIC DNA]</scope>
    <source>
        <strain evidence="6">XCY_ONT2</strain>
    </source>
</reference>
<organism evidence="6 7">
    <name type="scientific">Pyrocoelia pectoralis</name>
    <dbReference type="NCBI Taxonomy" id="417401"/>
    <lineage>
        <taxon>Eukaryota</taxon>
        <taxon>Metazoa</taxon>
        <taxon>Ecdysozoa</taxon>
        <taxon>Arthropoda</taxon>
        <taxon>Hexapoda</taxon>
        <taxon>Insecta</taxon>
        <taxon>Pterygota</taxon>
        <taxon>Neoptera</taxon>
        <taxon>Endopterygota</taxon>
        <taxon>Coleoptera</taxon>
        <taxon>Polyphaga</taxon>
        <taxon>Elateriformia</taxon>
        <taxon>Elateroidea</taxon>
        <taxon>Lampyridae</taxon>
        <taxon>Lampyrinae</taxon>
        <taxon>Pyrocoelia</taxon>
    </lineage>
</organism>
<dbReference type="InterPro" id="IPR010591">
    <property type="entry name" value="ATP11"/>
</dbReference>
<dbReference type="EMBL" id="JAVRBK010000001">
    <property type="protein sequence ID" value="KAK5650061.1"/>
    <property type="molecule type" value="Genomic_DNA"/>
</dbReference>
<dbReference type="AlphaFoldDB" id="A0AAN7ZWU9"/>
<dbReference type="GO" id="GO:0005739">
    <property type="term" value="C:mitochondrion"/>
    <property type="evidence" value="ECO:0007669"/>
    <property type="project" value="UniProtKB-SubCell"/>
</dbReference>
<evidence type="ECO:0008006" key="8">
    <source>
        <dbReference type="Google" id="ProtNLM"/>
    </source>
</evidence>
<proteinExistence type="inferred from homology"/>
<keyword evidence="3" id="KW-0809">Transit peptide</keyword>
<evidence type="ECO:0000256" key="2">
    <source>
        <dbReference type="ARBA" id="ARBA00009116"/>
    </source>
</evidence>
<evidence type="ECO:0000256" key="1">
    <source>
        <dbReference type="ARBA" id="ARBA00004173"/>
    </source>
</evidence>
<evidence type="ECO:0000256" key="3">
    <source>
        <dbReference type="ARBA" id="ARBA00022946"/>
    </source>
</evidence>
<name>A0AAN7ZWU9_9COLE</name>
<gene>
    <name evidence="6" type="ORF">RI129_001090</name>
</gene>
<evidence type="ECO:0000256" key="5">
    <source>
        <dbReference type="SAM" id="MobiDB-lite"/>
    </source>
</evidence>
<evidence type="ECO:0000313" key="7">
    <source>
        <dbReference type="Proteomes" id="UP001329430"/>
    </source>
</evidence>
<protein>
    <recommendedName>
        <fullName evidence="8">ATP synthase mitochondrial F1 complex assembly factor 1</fullName>
    </recommendedName>
</protein>
<dbReference type="PANTHER" id="PTHR13126">
    <property type="entry name" value="CHAPERONE ATP11"/>
    <property type="match status" value="1"/>
</dbReference>
<feature type="region of interest" description="Disordered" evidence="5">
    <location>
        <begin position="69"/>
        <end position="88"/>
    </location>
</feature>
<keyword evidence="7" id="KW-1185">Reference proteome</keyword>
<dbReference type="Proteomes" id="UP001329430">
    <property type="component" value="Chromosome 1"/>
</dbReference>
<comment type="caution">
    <text evidence="6">The sequence shown here is derived from an EMBL/GenBank/DDBJ whole genome shotgun (WGS) entry which is preliminary data.</text>
</comment>
<sequence>MKICQCYALSCRLVSHKLIQRSIMSSSAMQVKAEKAAEDLKTNPFYEKYSKKISVLQETSPEEFLHRLETREKKKLPMKENSRSQYSSLLEPKKQLTDEVKNEDESLNKIMKIELIDNKDADEIAKIWNDYHRTKDAISAIIPGEVYEEMNLNAKKYPTFLLPIPRSQGYEFIVCQFFYNTVHFTPLLNYQVHKENAPECLKITHYTEFKDSKGIILMKGEFQKNVINVQEAQCLANQLQLYYSQKDADRLKLLEQFTTKPNEFKHMDLIKQIETYNMMK</sequence>
<keyword evidence="4" id="KW-0496">Mitochondrion</keyword>
<evidence type="ECO:0000313" key="6">
    <source>
        <dbReference type="EMBL" id="KAK5650061.1"/>
    </source>
</evidence>
<dbReference type="Pfam" id="PF06644">
    <property type="entry name" value="ATP11"/>
    <property type="match status" value="1"/>
</dbReference>
<evidence type="ECO:0000256" key="4">
    <source>
        <dbReference type="ARBA" id="ARBA00023128"/>
    </source>
</evidence>
<dbReference type="GO" id="GO:0033615">
    <property type="term" value="P:mitochondrial proton-transporting ATP synthase complex assembly"/>
    <property type="evidence" value="ECO:0007669"/>
    <property type="project" value="TreeGrafter"/>
</dbReference>
<comment type="subcellular location">
    <subcellularLocation>
        <location evidence="1">Mitochondrion</location>
    </subcellularLocation>
</comment>
<dbReference type="PANTHER" id="PTHR13126:SF0">
    <property type="entry name" value="ATP SYNTHASE MITOCHONDRIAL F1 COMPLEX ASSEMBLY FACTOR 1"/>
    <property type="match status" value="1"/>
</dbReference>
<accession>A0AAN7ZWU9</accession>
<feature type="compositionally biased region" description="Basic and acidic residues" evidence="5">
    <location>
        <begin position="69"/>
        <end position="82"/>
    </location>
</feature>